<evidence type="ECO:0000313" key="2">
    <source>
        <dbReference type="Proteomes" id="UP000434957"/>
    </source>
</evidence>
<dbReference type="AlphaFoldDB" id="A0A6A4AYI5"/>
<proteinExistence type="predicted"/>
<accession>A0A6A4AYI5</accession>
<dbReference type="Proteomes" id="UP000434957">
    <property type="component" value="Unassembled WGS sequence"/>
</dbReference>
<dbReference type="EMBL" id="QXFT01009023">
    <property type="protein sequence ID" value="KAE9263359.1"/>
    <property type="molecule type" value="Genomic_DNA"/>
</dbReference>
<name>A0A6A4AYI5_9STRA</name>
<keyword evidence="2" id="KW-1185">Reference proteome</keyword>
<evidence type="ECO:0000313" key="1">
    <source>
        <dbReference type="EMBL" id="KAE9263359.1"/>
    </source>
</evidence>
<comment type="caution">
    <text evidence="1">The sequence shown here is derived from an EMBL/GenBank/DDBJ whole genome shotgun (WGS) entry which is preliminary data.</text>
</comment>
<sequence length="98" mass="10782">MRGATFSRDSTALLVGFIALDDRRGLGVLLDLEEDFVTCPRESQSRTYCMDMTPGLDFLQVGRDVASRWAELVSITPSAVPSGATIIQHSIHERINSI</sequence>
<gene>
    <name evidence="1" type="ORF">PR003_g33183</name>
</gene>
<protein>
    <submittedName>
        <fullName evidence="1">Uncharacterized protein</fullName>
    </submittedName>
</protein>
<reference evidence="1 2" key="1">
    <citation type="submission" date="2018-08" db="EMBL/GenBank/DDBJ databases">
        <title>Genomic investigation of the strawberry pathogen Phytophthora fragariae indicates pathogenicity is determined by transcriptional variation in three key races.</title>
        <authorList>
            <person name="Adams T.M."/>
            <person name="Armitage A.D."/>
            <person name="Sobczyk M.K."/>
            <person name="Bates H.J."/>
            <person name="Dunwell J.M."/>
            <person name="Nellist C.F."/>
            <person name="Harrison R.J."/>
        </authorList>
    </citation>
    <scope>NUCLEOTIDE SEQUENCE [LARGE SCALE GENOMIC DNA]</scope>
    <source>
        <strain evidence="1 2">SCRP333</strain>
    </source>
</reference>
<organism evidence="1 2">
    <name type="scientific">Phytophthora rubi</name>
    <dbReference type="NCBI Taxonomy" id="129364"/>
    <lineage>
        <taxon>Eukaryota</taxon>
        <taxon>Sar</taxon>
        <taxon>Stramenopiles</taxon>
        <taxon>Oomycota</taxon>
        <taxon>Peronosporomycetes</taxon>
        <taxon>Peronosporales</taxon>
        <taxon>Peronosporaceae</taxon>
        <taxon>Phytophthora</taxon>
    </lineage>
</organism>